<dbReference type="STRING" id="1328759.A0A5C2RZU7"/>
<sequence length="192" mass="22419">MLRTRKRRPLTPRALLVGGFKTWQPDLYLYYEDYMLRLRRAHPHLRWNWEPCVFAAATFNLGPRSIAHIHTDHKNFAAGWCGILALGNFDPKKGGHLVLWDLKLVIEFPPGTVMYIPSAILRHSNTTIAQGEKRRSFTQFTAGGLFRWVDCDFQTKKKFEAQGFEHDMNGNERWKDASGRYILWEELLKRAS</sequence>
<keyword evidence="2" id="KW-1185">Reference proteome</keyword>
<gene>
    <name evidence="1" type="ORF">L227DRAFT_588038</name>
</gene>
<dbReference type="AlphaFoldDB" id="A0A5C2RZU7"/>
<accession>A0A5C2RZU7</accession>
<evidence type="ECO:0000313" key="1">
    <source>
        <dbReference type="EMBL" id="RPD56579.1"/>
    </source>
</evidence>
<dbReference type="EMBL" id="ML122287">
    <property type="protein sequence ID" value="RPD56579.1"/>
    <property type="molecule type" value="Genomic_DNA"/>
</dbReference>
<organism evidence="1 2">
    <name type="scientific">Lentinus tigrinus ALCF2SS1-6</name>
    <dbReference type="NCBI Taxonomy" id="1328759"/>
    <lineage>
        <taxon>Eukaryota</taxon>
        <taxon>Fungi</taxon>
        <taxon>Dikarya</taxon>
        <taxon>Basidiomycota</taxon>
        <taxon>Agaricomycotina</taxon>
        <taxon>Agaricomycetes</taxon>
        <taxon>Polyporales</taxon>
        <taxon>Polyporaceae</taxon>
        <taxon>Lentinus</taxon>
    </lineage>
</organism>
<protein>
    <submittedName>
        <fullName evidence="1">Uncharacterized protein</fullName>
    </submittedName>
</protein>
<reference evidence="1" key="1">
    <citation type="journal article" date="2018" name="Genome Biol. Evol.">
        <title>Genomics and development of Lentinus tigrinus, a white-rot wood-decaying mushroom with dimorphic fruiting bodies.</title>
        <authorList>
            <person name="Wu B."/>
            <person name="Xu Z."/>
            <person name="Knudson A."/>
            <person name="Carlson A."/>
            <person name="Chen N."/>
            <person name="Kovaka S."/>
            <person name="LaButti K."/>
            <person name="Lipzen A."/>
            <person name="Pennachio C."/>
            <person name="Riley R."/>
            <person name="Schakwitz W."/>
            <person name="Umezawa K."/>
            <person name="Ohm R.A."/>
            <person name="Grigoriev I.V."/>
            <person name="Nagy L.G."/>
            <person name="Gibbons J."/>
            <person name="Hibbett D."/>
        </authorList>
    </citation>
    <scope>NUCLEOTIDE SEQUENCE [LARGE SCALE GENOMIC DNA]</scope>
    <source>
        <strain evidence="1">ALCF2SS1-6</strain>
    </source>
</reference>
<dbReference type="OrthoDB" id="2797114at2759"/>
<dbReference type="Gene3D" id="3.60.130.30">
    <property type="match status" value="1"/>
</dbReference>
<proteinExistence type="predicted"/>
<evidence type="ECO:0000313" key="2">
    <source>
        <dbReference type="Proteomes" id="UP000313359"/>
    </source>
</evidence>
<dbReference type="Proteomes" id="UP000313359">
    <property type="component" value="Unassembled WGS sequence"/>
</dbReference>
<name>A0A5C2RZU7_9APHY</name>